<dbReference type="InterPro" id="IPR009288">
    <property type="entry name" value="AIG2-like_dom"/>
</dbReference>
<proteinExistence type="predicted"/>
<evidence type="ECO:0000313" key="4">
    <source>
        <dbReference type="EMBL" id="MEO3692579.1"/>
    </source>
</evidence>
<dbReference type="Gene3D" id="3.10.490.10">
    <property type="entry name" value="Gamma-glutamyl cyclotransferase-like"/>
    <property type="match status" value="1"/>
</dbReference>
<dbReference type="Proteomes" id="UP001495147">
    <property type="component" value="Unassembled WGS sequence"/>
</dbReference>
<evidence type="ECO:0000259" key="3">
    <source>
        <dbReference type="Pfam" id="PF06094"/>
    </source>
</evidence>
<protein>
    <recommendedName>
        <fullName evidence="2">Putative gamma-glutamylcyclotransferase</fullName>
    </recommendedName>
</protein>
<gene>
    <name evidence="4" type="ORF">ABDJ85_13965</name>
</gene>
<dbReference type="PANTHER" id="PTHR31544:SF2">
    <property type="entry name" value="AIG2-LIKE PROTEIN D"/>
    <property type="match status" value="1"/>
</dbReference>
<organism evidence="4 5">
    <name type="scientific">Roseateles paludis</name>
    <dbReference type="NCBI Taxonomy" id="3145238"/>
    <lineage>
        <taxon>Bacteria</taxon>
        <taxon>Pseudomonadati</taxon>
        <taxon>Pseudomonadota</taxon>
        <taxon>Betaproteobacteria</taxon>
        <taxon>Burkholderiales</taxon>
        <taxon>Sphaerotilaceae</taxon>
        <taxon>Roseateles</taxon>
    </lineage>
</organism>
<dbReference type="InterPro" id="IPR013024">
    <property type="entry name" value="GGCT-like"/>
</dbReference>
<dbReference type="SUPFAM" id="SSF110857">
    <property type="entry name" value="Gamma-glutamyl cyclotransferase-like"/>
    <property type="match status" value="1"/>
</dbReference>
<keyword evidence="1" id="KW-0808">Transferase</keyword>
<comment type="caution">
    <text evidence="4">The sequence shown here is derived from an EMBL/GenBank/DDBJ whole genome shotgun (WGS) entry which is preliminary data.</text>
</comment>
<accession>A0ABV0G4B0</accession>
<dbReference type="InterPro" id="IPR045038">
    <property type="entry name" value="AIG2-like"/>
</dbReference>
<evidence type="ECO:0000256" key="2">
    <source>
        <dbReference type="ARBA" id="ARBA00030602"/>
    </source>
</evidence>
<evidence type="ECO:0000313" key="5">
    <source>
        <dbReference type="Proteomes" id="UP001495147"/>
    </source>
</evidence>
<evidence type="ECO:0000256" key="1">
    <source>
        <dbReference type="ARBA" id="ARBA00022679"/>
    </source>
</evidence>
<dbReference type="Pfam" id="PF06094">
    <property type="entry name" value="GGACT"/>
    <property type="match status" value="1"/>
</dbReference>
<dbReference type="InterPro" id="IPR036568">
    <property type="entry name" value="GGCT-like_sf"/>
</dbReference>
<feature type="domain" description="Gamma-glutamylcyclotransferase AIG2-like" evidence="3">
    <location>
        <begin position="8"/>
        <end position="126"/>
    </location>
</feature>
<sequence length="153" mass="16949">MDEEPTGLFAYGSLMWPAILARVCKGPDPHGLDSLPAAEAALLLDHVRLRVRGEDYPGLRPQPGAQVEGRLYRPLPDSAWPLLDAFEGDEYERVPVPVLLADGSRVLAWTYRFRAEMASRLLSEPWLPQDFEGAAMARFVARYAGFARPGLTA</sequence>
<reference evidence="4 5" key="1">
    <citation type="submission" date="2024-05" db="EMBL/GenBank/DDBJ databases">
        <title>Roseateles sp. DJS-2-20 16S ribosomal RNA gene Genome sequencing and assembly.</title>
        <authorList>
            <person name="Woo H."/>
        </authorList>
    </citation>
    <scope>NUCLEOTIDE SEQUENCE [LARGE SCALE GENOMIC DNA]</scope>
    <source>
        <strain evidence="4 5">DJS-2-20</strain>
    </source>
</reference>
<dbReference type="RefSeq" id="WP_347705404.1">
    <property type="nucleotide sequence ID" value="NZ_JBDPZD010000004.1"/>
</dbReference>
<name>A0ABV0G4B0_9BURK</name>
<dbReference type="CDD" id="cd06661">
    <property type="entry name" value="GGCT_like"/>
    <property type="match status" value="1"/>
</dbReference>
<dbReference type="PANTHER" id="PTHR31544">
    <property type="entry name" value="AIG2-LIKE PROTEIN D"/>
    <property type="match status" value="1"/>
</dbReference>
<keyword evidence="5" id="KW-1185">Reference proteome</keyword>
<dbReference type="EMBL" id="JBDPZD010000004">
    <property type="protein sequence ID" value="MEO3692579.1"/>
    <property type="molecule type" value="Genomic_DNA"/>
</dbReference>